<dbReference type="FunFam" id="2.30.42.10:FF:000097">
    <property type="entry name" value="PDZ domain-containing protein GIPC1 isoform 1"/>
    <property type="match status" value="1"/>
</dbReference>
<name>A0A6A4WUI0_AMPAM</name>
<feature type="domain" description="PDZ" evidence="3">
    <location>
        <begin position="142"/>
        <end position="222"/>
    </location>
</feature>
<evidence type="ECO:0000313" key="4">
    <source>
        <dbReference type="EMBL" id="KAF0310797.1"/>
    </source>
</evidence>
<comment type="similarity">
    <text evidence="1">Belongs to the GIPC family.</text>
</comment>
<dbReference type="Proteomes" id="UP000440578">
    <property type="component" value="Unassembled WGS sequence"/>
</dbReference>
<dbReference type="PANTHER" id="PTHR12259">
    <property type="entry name" value="RGS-GAIP INTERACTING PROTEIN GIPC"/>
    <property type="match status" value="1"/>
</dbReference>
<dbReference type="InterPro" id="IPR001478">
    <property type="entry name" value="PDZ"/>
</dbReference>
<evidence type="ECO:0000259" key="3">
    <source>
        <dbReference type="PROSITE" id="PS50106"/>
    </source>
</evidence>
<dbReference type="EMBL" id="VIIS01000290">
    <property type="protein sequence ID" value="KAF0310797.1"/>
    <property type="molecule type" value="Genomic_DNA"/>
</dbReference>
<protein>
    <submittedName>
        <fullName evidence="4">PDZ domain-containing protein GIPC1</fullName>
    </submittedName>
</protein>
<dbReference type="InterPro" id="IPR017379">
    <property type="entry name" value="GIPC1/2/3"/>
</dbReference>
<feature type="compositionally biased region" description="Low complexity" evidence="2">
    <location>
        <begin position="25"/>
        <end position="36"/>
    </location>
</feature>
<evidence type="ECO:0000256" key="1">
    <source>
        <dbReference type="ARBA" id="ARBA00009011"/>
    </source>
</evidence>
<dbReference type="SMART" id="SM00228">
    <property type="entry name" value="PDZ"/>
    <property type="match status" value="1"/>
</dbReference>
<dbReference type="PROSITE" id="PS50106">
    <property type="entry name" value="PDZ"/>
    <property type="match status" value="1"/>
</dbReference>
<dbReference type="AlphaFoldDB" id="A0A6A4WUI0"/>
<dbReference type="Pfam" id="PF00595">
    <property type="entry name" value="PDZ"/>
    <property type="match status" value="1"/>
</dbReference>
<feature type="compositionally biased region" description="Pro residues" evidence="2">
    <location>
        <begin position="45"/>
        <end position="65"/>
    </location>
</feature>
<dbReference type="InterPro" id="IPR056814">
    <property type="entry name" value="GIPC1-3_GH1"/>
</dbReference>
<dbReference type="Gene3D" id="2.30.42.10">
    <property type="match status" value="1"/>
</dbReference>
<reference evidence="4 5" key="1">
    <citation type="submission" date="2019-07" db="EMBL/GenBank/DDBJ databases">
        <title>Draft genome assembly of a fouling barnacle, Amphibalanus amphitrite (Darwin, 1854): The first reference genome for Thecostraca.</title>
        <authorList>
            <person name="Kim W."/>
        </authorList>
    </citation>
    <scope>NUCLEOTIDE SEQUENCE [LARGE SCALE GENOMIC DNA]</scope>
    <source>
        <strain evidence="4">SNU_AA5</strain>
        <tissue evidence="4">Soma without cirri and trophi</tissue>
    </source>
</reference>
<dbReference type="PANTHER" id="PTHR12259:SF1">
    <property type="entry name" value="GH21964P"/>
    <property type="match status" value="1"/>
</dbReference>
<dbReference type="Pfam" id="PF25083">
    <property type="entry name" value="GIPC1_GH1"/>
    <property type="match status" value="1"/>
</dbReference>
<dbReference type="CDD" id="cd06707">
    <property type="entry name" value="PDZ_GIPC"/>
    <property type="match status" value="1"/>
</dbReference>
<comment type="caution">
    <text evidence="4">The sequence shown here is derived from an EMBL/GenBank/DDBJ whole genome shotgun (WGS) entry which is preliminary data.</text>
</comment>
<dbReference type="InterPro" id="IPR055349">
    <property type="entry name" value="GH2_GIPC"/>
</dbReference>
<dbReference type="OrthoDB" id="6509831at2759"/>
<keyword evidence="5" id="KW-1185">Reference proteome</keyword>
<feature type="region of interest" description="Disordered" evidence="2">
    <location>
        <begin position="1"/>
        <end position="66"/>
    </location>
</feature>
<gene>
    <name evidence="4" type="primary">Gipc1_2</name>
    <name evidence="4" type="ORF">FJT64_018341</name>
</gene>
<sequence>MPLFGKSRRRDGESGANGVAPSAPPLDDSPSPSPHAAPRRERPPQSAPPSYPAPPPPRPATPPQPKLQFHCQLAHGSPTGIISGFGNVKELYQRIAECYKLPVSEILFCTLNTHKVDMNKLLGAQIGLDDFIFAHKKGQAKEVEITKTEDALGLTITDNGAGYAFIKRIKEDSVIDRIGHIKVGDHVERIDDVSLVGCRHFDVARMLKEIPVGTTFTLRAVEPLTAGFAAQIWELGENKRSPEQFAEALDNSELEAFGFTDEFVIELWSAITGVRALNGSF</sequence>
<proteinExistence type="inferred from homology"/>
<evidence type="ECO:0000313" key="5">
    <source>
        <dbReference type="Proteomes" id="UP000440578"/>
    </source>
</evidence>
<dbReference type="Pfam" id="PF25082">
    <property type="entry name" value="GIPC1_GH2"/>
    <property type="match status" value="1"/>
</dbReference>
<organism evidence="4 5">
    <name type="scientific">Amphibalanus amphitrite</name>
    <name type="common">Striped barnacle</name>
    <name type="synonym">Balanus amphitrite</name>
    <dbReference type="NCBI Taxonomy" id="1232801"/>
    <lineage>
        <taxon>Eukaryota</taxon>
        <taxon>Metazoa</taxon>
        <taxon>Ecdysozoa</taxon>
        <taxon>Arthropoda</taxon>
        <taxon>Crustacea</taxon>
        <taxon>Multicrustacea</taxon>
        <taxon>Cirripedia</taxon>
        <taxon>Thoracica</taxon>
        <taxon>Thoracicalcarea</taxon>
        <taxon>Balanomorpha</taxon>
        <taxon>Balanoidea</taxon>
        <taxon>Balanidae</taxon>
        <taxon>Amphibalaninae</taxon>
        <taxon>Amphibalanus</taxon>
    </lineage>
</organism>
<evidence type="ECO:0000256" key="2">
    <source>
        <dbReference type="SAM" id="MobiDB-lite"/>
    </source>
</evidence>
<accession>A0A6A4WUI0</accession>
<dbReference type="InterPro" id="IPR036034">
    <property type="entry name" value="PDZ_sf"/>
</dbReference>
<dbReference type="SUPFAM" id="SSF50156">
    <property type="entry name" value="PDZ domain-like"/>
    <property type="match status" value="1"/>
</dbReference>